<keyword evidence="3" id="KW-1185">Reference proteome</keyword>
<keyword evidence="1" id="KW-0472">Membrane</keyword>
<keyword evidence="1" id="KW-1133">Transmembrane helix</keyword>
<evidence type="ECO:0000313" key="3">
    <source>
        <dbReference type="Proteomes" id="UP000318815"/>
    </source>
</evidence>
<sequence length="65" mass="7422">MNILNALLPTGLSEIIIAFGFMILFFVLGVLLTRRIFRINDIVAHLKSINEKLDANHQSTNRRDL</sequence>
<gene>
    <name evidence="2" type="ORF">FEF09_04320</name>
</gene>
<dbReference type="EMBL" id="VOHS01000003">
    <property type="protein sequence ID" value="TWW01792.1"/>
    <property type="molecule type" value="Genomic_DNA"/>
</dbReference>
<comment type="caution">
    <text evidence="2">The sequence shown here is derived from an EMBL/GenBank/DDBJ whole genome shotgun (WGS) entry which is preliminary data.</text>
</comment>
<feature type="transmembrane region" description="Helical" evidence="1">
    <location>
        <begin position="12"/>
        <end position="32"/>
    </location>
</feature>
<dbReference type="RefSeq" id="WP_146303967.1">
    <property type="nucleotide sequence ID" value="NZ_VOHS01000003.1"/>
</dbReference>
<dbReference type="AlphaFoldDB" id="A0A5C6LY97"/>
<name>A0A5C6LY97_9BACT</name>
<keyword evidence="1" id="KW-0812">Transmembrane</keyword>
<dbReference type="Proteomes" id="UP000318815">
    <property type="component" value="Unassembled WGS sequence"/>
</dbReference>
<evidence type="ECO:0000256" key="1">
    <source>
        <dbReference type="SAM" id="Phobius"/>
    </source>
</evidence>
<protein>
    <submittedName>
        <fullName evidence="2">Uncharacterized protein</fullName>
    </submittedName>
</protein>
<evidence type="ECO:0000313" key="2">
    <source>
        <dbReference type="EMBL" id="TWW01792.1"/>
    </source>
</evidence>
<accession>A0A5C6LY97</accession>
<proteinExistence type="predicted"/>
<reference evidence="2 3" key="1">
    <citation type="submission" date="2019-08" db="EMBL/GenBank/DDBJ databases">
        <title>Whole genome sequencing of chitin degrading bacteria Chitinophaga pinensis YS16.</title>
        <authorList>
            <person name="Singh R.P."/>
            <person name="Manchanda G."/>
            <person name="Maurya I.K."/>
            <person name="Joshi N.K."/>
            <person name="Srivastava A.K."/>
        </authorList>
    </citation>
    <scope>NUCLEOTIDE SEQUENCE [LARGE SCALE GENOMIC DNA]</scope>
    <source>
        <strain evidence="2 3">YS-16</strain>
    </source>
</reference>
<organism evidence="2 3">
    <name type="scientific">Chitinophaga pinensis</name>
    <dbReference type="NCBI Taxonomy" id="79329"/>
    <lineage>
        <taxon>Bacteria</taxon>
        <taxon>Pseudomonadati</taxon>
        <taxon>Bacteroidota</taxon>
        <taxon>Chitinophagia</taxon>
        <taxon>Chitinophagales</taxon>
        <taxon>Chitinophagaceae</taxon>
        <taxon>Chitinophaga</taxon>
    </lineage>
</organism>